<evidence type="ECO:0000313" key="4">
    <source>
        <dbReference type="EMBL" id="EFQ82972.1"/>
    </source>
</evidence>
<reference evidence="4" key="1">
    <citation type="submission" date="2010-08" db="EMBL/GenBank/DDBJ databases">
        <authorList>
            <person name="Muzny D."/>
            <person name="Qin X."/>
            <person name="Buhay C."/>
            <person name="Dugan-Rocha S."/>
            <person name="Ding Y."/>
            <person name="Chen G."/>
            <person name="Hawes A."/>
            <person name="Holder M."/>
            <person name="Jhangiani S."/>
            <person name="Johnson A."/>
            <person name="Khan Z."/>
            <person name="Li Z."/>
            <person name="Liu W."/>
            <person name="Liu X."/>
            <person name="Perez L."/>
            <person name="Shen H."/>
            <person name="Wang Q."/>
            <person name="Watt J."/>
            <person name="Xi L."/>
            <person name="Xin Y."/>
            <person name="Zhou J."/>
            <person name="Deng J."/>
            <person name="Jiang H."/>
            <person name="Liu Y."/>
            <person name="Qu J."/>
            <person name="Song X.-Z."/>
            <person name="Zhang L."/>
            <person name="Villasana D."/>
            <person name="Johnson A."/>
            <person name="Liu J."/>
            <person name="Liyanage D."/>
            <person name="Lorensuhewa L."/>
            <person name="Robinson T."/>
            <person name="Song A."/>
            <person name="Song B.-B."/>
            <person name="Dinh H."/>
            <person name="Thornton R."/>
            <person name="Coyle M."/>
            <person name="Francisco L."/>
            <person name="Jackson L."/>
            <person name="Javaid M."/>
            <person name="Korchina V."/>
            <person name="Kovar C."/>
            <person name="Mata R."/>
            <person name="Mathew T."/>
            <person name="Ngo R."/>
            <person name="Nguyen L."/>
            <person name="Nguyen N."/>
            <person name="Okwuonu G."/>
            <person name="Ongeri F."/>
            <person name="Pham C."/>
            <person name="Simmons D."/>
            <person name="Wilczek-Boney K."/>
            <person name="Hale W."/>
            <person name="Jakkamsetti A."/>
            <person name="Pham P."/>
            <person name="Ruth R."/>
            <person name="San Lucas F."/>
            <person name="Warren J."/>
            <person name="Zhang J."/>
            <person name="Zhao Z."/>
            <person name="Zhou C."/>
            <person name="Zhu D."/>
            <person name="Lee S."/>
            <person name="Bess C."/>
            <person name="Blankenburg K."/>
            <person name="Forbes L."/>
            <person name="Fu Q."/>
            <person name="Gubbala S."/>
            <person name="Hirani K."/>
            <person name="Jayaseelan J.C."/>
            <person name="Lara F."/>
            <person name="Munidasa M."/>
            <person name="Palculict T."/>
            <person name="Patil S."/>
            <person name="Pu L.-L."/>
            <person name="Saada N."/>
            <person name="Tang L."/>
            <person name="Weissenberger G."/>
            <person name="Zhu Y."/>
            <person name="Hemphill L."/>
            <person name="Shang Y."/>
            <person name="Youmans B."/>
            <person name="Ayvaz T."/>
            <person name="Ross M."/>
            <person name="Santibanez J."/>
            <person name="Aqrawi P."/>
            <person name="Gross S."/>
            <person name="Joshi V."/>
            <person name="Fowler G."/>
            <person name="Nazareth L."/>
            <person name="Reid J."/>
            <person name="Worley K."/>
            <person name="Petrosino J."/>
            <person name="Highlander S."/>
            <person name="Gibbs R."/>
        </authorList>
    </citation>
    <scope>NUCLEOTIDE SEQUENCE [LARGE SCALE GENOMIC DNA]</scope>
    <source>
        <strain evidence="4">DSM 15272</strain>
    </source>
</reference>
<sequence length="171" mass="18309">MEVRVARPTELADAGALTVAGYEADGHLRRPDGTFDDRYAAWLTDAPGRSAAGSTILVAVDPDGVGGLLGAVTWCPPGSPHRELATGAHQGEFRSLSVAPTARRRGVARALVTDCLQRARDLGLTEMVLSSLVEMTPAHKLYASLGFVRRPELDWSPVPEVHLWAFSLTLP</sequence>
<dbReference type="Pfam" id="PF00583">
    <property type="entry name" value="Acetyltransf_1"/>
    <property type="match status" value="1"/>
</dbReference>
<organism evidence="4 5">
    <name type="scientific">Aeromicrobium marinum DSM 15272</name>
    <dbReference type="NCBI Taxonomy" id="585531"/>
    <lineage>
        <taxon>Bacteria</taxon>
        <taxon>Bacillati</taxon>
        <taxon>Actinomycetota</taxon>
        <taxon>Actinomycetes</taxon>
        <taxon>Propionibacteriales</taxon>
        <taxon>Nocardioidaceae</taxon>
        <taxon>Aeromicrobium</taxon>
    </lineage>
</organism>
<dbReference type="RefSeq" id="WP_007077273.1">
    <property type="nucleotide sequence ID" value="NZ_CM001024.1"/>
</dbReference>
<protein>
    <submittedName>
        <fullName evidence="4">Acetyltransferase, GNAT family</fullName>
    </submittedName>
</protein>
<dbReference type="Proteomes" id="UP000003111">
    <property type="component" value="Unassembled WGS sequence"/>
</dbReference>
<comment type="caution">
    <text evidence="4">The sequence shown here is derived from an EMBL/GenBank/DDBJ whole genome shotgun (WGS) entry which is preliminary data.</text>
</comment>
<dbReference type="EMBL" id="ACLF03000006">
    <property type="protein sequence ID" value="EFQ82972.1"/>
    <property type="molecule type" value="Genomic_DNA"/>
</dbReference>
<evidence type="ECO:0000313" key="5">
    <source>
        <dbReference type="Proteomes" id="UP000003111"/>
    </source>
</evidence>
<evidence type="ECO:0000256" key="2">
    <source>
        <dbReference type="ARBA" id="ARBA00023315"/>
    </source>
</evidence>
<gene>
    <name evidence="4" type="ORF">HMPREF0063_12181</name>
</gene>
<keyword evidence="2" id="KW-0012">Acyltransferase</keyword>
<dbReference type="OrthoDB" id="273614at2"/>
<dbReference type="Gene3D" id="3.40.630.30">
    <property type="match status" value="1"/>
</dbReference>
<dbReference type="HOGENOM" id="CLU_102964_1_1_11"/>
<evidence type="ECO:0000259" key="3">
    <source>
        <dbReference type="PROSITE" id="PS51186"/>
    </source>
</evidence>
<dbReference type="CDD" id="cd04301">
    <property type="entry name" value="NAT_SF"/>
    <property type="match status" value="1"/>
</dbReference>
<dbReference type="InterPro" id="IPR000182">
    <property type="entry name" value="GNAT_dom"/>
</dbReference>
<dbReference type="InterPro" id="IPR050832">
    <property type="entry name" value="Bact_Acetyltransf"/>
</dbReference>
<dbReference type="InterPro" id="IPR016181">
    <property type="entry name" value="Acyl_CoA_acyltransferase"/>
</dbReference>
<dbReference type="PANTHER" id="PTHR43877:SF2">
    <property type="entry name" value="AMINOALKYLPHOSPHONATE N-ACETYLTRANSFERASE-RELATED"/>
    <property type="match status" value="1"/>
</dbReference>
<dbReference type="SUPFAM" id="SSF55729">
    <property type="entry name" value="Acyl-CoA N-acyltransferases (Nat)"/>
    <property type="match status" value="1"/>
</dbReference>
<keyword evidence="1" id="KW-0808">Transferase</keyword>
<dbReference type="GO" id="GO:0016747">
    <property type="term" value="F:acyltransferase activity, transferring groups other than amino-acyl groups"/>
    <property type="evidence" value="ECO:0007669"/>
    <property type="project" value="InterPro"/>
</dbReference>
<dbReference type="AlphaFoldDB" id="E2SCL9"/>
<dbReference type="eggNOG" id="COG0456">
    <property type="taxonomic scope" value="Bacteria"/>
</dbReference>
<feature type="domain" description="N-acetyltransferase" evidence="3">
    <location>
        <begin position="1"/>
        <end position="171"/>
    </location>
</feature>
<dbReference type="PANTHER" id="PTHR43877">
    <property type="entry name" value="AMINOALKYLPHOSPHONATE N-ACETYLTRANSFERASE-RELATED-RELATED"/>
    <property type="match status" value="1"/>
</dbReference>
<dbReference type="PROSITE" id="PS51186">
    <property type="entry name" value="GNAT"/>
    <property type="match status" value="1"/>
</dbReference>
<keyword evidence="5" id="KW-1185">Reference proteome</keyword>
<evidence type="ECO:0000256" key="1">
    <source>
        <dbReference type="ARBA" id="ARBA00022679"/>
    </source>
</evidence>
<dbReference type="STRING" id="585531.HMPREF0063_12181"/>
<name>E2SCL9_9ACTN</name>
<accession>E2SCL9</accession>
<proteinExistence type="predicted"/>